<evidence type="ECO:0000259" key="8">
    <source>
        <dbReference type="Pfam" id="PF01120"/>
    </source>
</evidence>
<keyword evidence="4" id="KW-0732">Signal</keyword>
<dbReference type="Proteomes" id="UP000474175">
    <property type="component" value="Unassembled WGS sequence"/>
</dbReference>
<comment type="function">
    <text evidence="1">Alpha-L-fucosidase is responsible for hydrolyzing the alpha-1,6-linked fucose joined to the reducing-end N-acetylglucosamine of the carbohydrate moieties of glycoproteins.</text>
</comment>
<dbReference type="PANTHER" id="PTHR10030">
    <property type="entry name" value="ALPHA-L-FUCOSIDASE"/>
    <property type="match status" value="1"/>
</dbReference>
<dbReference type="Pfam" id="PF01120">
    <property type="entry name" value="Alpha_L_fucos"/>
    <property type="match status" value="1"/>
</dbReference>
<dbReference type="InterPro" id="IPR057739">
    <property type="entry name" value="Glyco_hydro_29_N"/>
</dbReference>
<evidence type="ECO:0000256" key="4">
    <source>
        <dbReference type="ARBA" id="ARBA00022729"/>
    </source>
</evidence>
<keyword evidence="5" id="KW-0378">Hydrolase</keyword>
<keyword evidence="6" id="KW-0326">Glycosidase</keyword>
<sequence>MVGARNVPILATSFETVVKKSLSDVRFFFTVALLVNTSVTIAQSKPDAKMDWFANAKLGIFIHWGIYSVNGIDESWSFHNNYLPYANYMKQLDGFTADRYDPARWGELIKQSGARYAVLTTKHHDGVALWPTKLSTLNTVEKTPARRDLATPLVESLRKQNLKVGLYYSLLDWSDDRYDGFTKSEKRYDITKEPARWNRFVQFYQGQLRELTTAYRPDLWWFDGDWEHKAEEWKAAETRKLLLDSNPGVILNSRLMGHGDYSTPEQDLPLERPKDKYWELCMTMNESWGYQPSDKNYKTSSEVIQIFAECISKGGNMLLGIGPKADGTIPDEQTNVLKDLGRWTNKHSEAIYGTREGLPNGYFYGPSTLSTDSTIVYLFLPYKPSGSVMLKGVKNCINRVWVVGNGTKPAFHVRMRPYWSQNAGLLFIDVPAQALDEQMTVLAVLLDGKLKL</sequence>
<evidence type="ECO:0000256" key="5">
    <source>
        <dbReference type="ARBA" id="ARBA00022801"/>
    </source>
</evidence>
<evidence type="ECO:0000313" key="10">
    <source>
        <dbReference type="Proteomes" id="UP000474175"/>
    </source>
</evidence>
<dbReference type="PIRSF" id="PIRSF001092">
    <property type="entry name" value="Alpha-L-fucosidase"/>
    <property type="match status" value="1"/>
</dbReference>
<dbReference type="PRINTS" id="PR00741">
    <property type="entry name" value="GLHYDRLASE29"/>
</dbReference>
<dbReference type="SUPFAM" id="SSF51445">
    <property type="entry name" value="(Trans)glycosidases"/>
    <property type="match status" value="1"/>
</dbReference>
<accession>A0A6L9LAQ8</accession>
<dbReference type="InterPro" id="IPR000933">
    <property type="entry name" value="Glyco_hydro_29"/>
</dbReference>
<gene>
    <name evidence="9" type="ORF">GK108_11590</name>
</gene>
<evidence type="ECO:0000256" key="3">
    <source>
        <dbReference type="ARBA" id="ARBA00012662"/>
    </source>
</evidence>
<dbReference type="GO" id="GO:0006004">
    <property type="term" value="P:fucose metabolic process"/>
    <property type="evidence" value="ECO:0007669"/>
    <property type="project" value="InterPro"/>
</dbReference>
<dbReference type="SMART" id="SM00812">
    <property type="entry name" value="Alpha_L_fucos"/>
    <property type="match status" value="1"/>
</dbReference>
<protein>
    <recommendedName>
        <fullName evidence="3">alpha-L-fucosidase</fullName>
        <ecNumber evidence="3">3.2.1.51</ecNumber>
    </recommendedName>
</protein>
<dbReference type="PANTHER" id="PTHR10030:SF37">
    <property type="entry name" value="ALPHA-L-FUCOSIDASE-RELATED"/>
    <property type="match status" value="1"/>
</dbReference>
<reference evidence="9 10" key="1">
    <citation type="submission" date="2020-02" db="EMBL/GenBank/DDBJ databases">
        <title>Draft genome sequence of two Spirosoma agri KCTC 52727 and Spirosoma terrae KCTC 52035.</title>
        <authorList>
            <person name="Rojas J."/>
            <person name="Ambika Manirajan B."/>
            <person name="Suarez C."/>
            <person name="Ratering S."/>
            <person name="Schnell S."/>
        </authorList>
    </citation>
    <scope>NUCLEOTIDE SEQUENCE [LARGE SCALE GENOMIC DNA]</scope>
    <source>
        <strain evidence="9 10">KCTC 52035</strain>
    </source>
</reference>
<dbReference type="EMBL" id="JAAFZH010000004">
    <property type="protein sequence ID" value="NDU95518.1"/>
    <property type="molecule type" value="Genomic_DNA"/>
</dbReference>
<evidence type="ECO:0000256" key="6">
    <source>
        <dbReference type="ARBA" id="ARBA00023295"/>
    </source>
</evidence>
<evidence type="ECO:0000256" key="2">
    <source>
        <dbReference type="ARBA" id="ARBA00007951"/>
    </source>
</evidence>
<dbReference type="InterPro" id="IPR016286">
    <property type="entry name" value="FUC_metazoa-typ"/>
</dbReference>
<organism evidence="9 10">
    <name type="scientific">Spirosoma terrae</name>
    <dbReference type="NCBI Taxonomy" id="1968276"/>
    <lineage>
        <taxon>Bacteria</taxon>
        <taxon>Pseudomonadati</taxon>
        <taxon>Bacteroidota</taxon>
        <taxon>Cytophagia</taxon>
        <taxon>Cytophagales</taxon>
        <taxon>Cytophagaceae</taxon>
        <taxon>Spirosoma</taxon>
    </lineage>
</organism>
<proteinExistence type="inferred from homology"/>
<dbReference type="AlphaFoldDB" id="A0A6L9LAQ8"/>
<dbReference type="GO" id="GO:0016139">
    <property type="term" value="P:glycoside catabolic process"/>
    <property type="evidence" value="ECO:0007669"/>
    <property type="project" value="TreeGrafter"/>
</dbReference>
<evidence type="ECO:0000313" key="9">
    <source>
        <dbReference type="EMBL" id="NDU95518.1"/>
    </source>
</evidence>
<comment type="similarity">
    <text evidence="2">Belongs to the glycosyl hydrolase 29 family.</text>
</comment>
<evidence type="ECO:0000256" key="7">
    <source>
        <dbReference type="PIRSR" id="PIRSR001092-1"/>
    </source>
</evidence>
<evidence type="ECO:0000256" key="1">
    <source>
        <dbReference type="ARBA" id="ARBA00004071"/>
    </source>
</evidence>
<dbReference type="InterPro" id="IPR017853">
    <property type="entry name" value="GH"/>
</dbReference>
<dbReference type="GO" id="GO:0005764">
    <property type="term" value="C:lysosome"/>
    <property type="evidence" value="ECO:0007669"/>
    <property type="project" value="TreeGrafter"/>
</dbReference>
<dbReference type="EC" id="3.2.1.51" evidence="3"/>
<dbReference type="Gene3D" id="3.20.20.80">
    <property type="entry name" value="Glycosidases"/>
    <property type="match status" value="1"/>
</dbReference>
<name>A0A6L9LAQ8_9BACT</name>
<feature type="domain" description="Glycoside hydrolase family 29 N-terminal" evidence="8">
    <location>
        <begin position="44"/>
        <end position="349"/>
    </location>
</feature>
<keyword evidence="10" id="KW-1185">Reference proteome</keyword>
<comment type="caution">
    <text evidence="9">The sequence shown here is derived from an EMBL/GenBank/DDBJ whole genome shotgun (WGS) entry which is preliminary data.</text>
</comment>
<dbReference type="GO" id="GO:0004560">
    <property type="term" value="F:alpha-L-fucosidase activity"/>
    <property type="evidence" value="ECO:0007669"/>
    <property type="project" value="InterPro"/>
</dbReference>
<feature type="site" description="May be important for catalysis" evidence="7">
    <location>
        <position position="281"/>
    </location>
</feature>